<protein>
    <submittedName>
        <fullName evidence="1">Uncharacterized protein</fullName>
    </submittedName>
</protein>
<comment type="caution">
    <text evidence="1">The sequence shown here is derived from an EMBL/GenBank/DDBJ whole genome shotgun (WGS) entry which is preliminary data.</text>
</comment>
<keyword evidence="2" id="KW-1185">Reference proteome</keyword>
<evidence type="ECO:0000313" key="2">
    <source>
        <dbReference type="Proteomes" id="UP000517712"/>
    </source>
</evidence>
<proteinExistence type="predicted"/>
<sequence length="48" mass="5323">MALPSFAASDTHESPLMPVAEARLLECETLEDAERYHRVFDAGFGPED</sequence>
<organism evidence="1 2">
    <name type="scientific">Microbacterium ginsengiterrae</name>
    <dbReference type="NCBI Taxonomy" id="546115"/>
    <lineage>
        <taxon>Bacteria</taxon>
        <taxon>Bacillati</taxon>
        <taxon>Actinomycetota</taxon>
        <taxon>Actinomycetes</taxon>
        <taxon>Micrococcales</taxon>
        <taxon>Microbacteriaceae</taxon>
        <taxon>Microbacterium</taxon>
    </lineage>
</organism>
<gene>
    <name evidence="1" type="ORF">HD600_001332</name>
</gene>
<dbReference type="AlphaFoldDB" id="A0A7W9CC24"/>
<evidence type="ECO:0000313" key="1">
    <source>
        <dbReference type="EMBL" id="MBB5742835.1"/>
    </source>
</evidence>
<name>A0A7W9CC24_9MICO</name>
<dbReference type="Proteomes" id="UP000517712">
    <property type="component" value="Unassembled WGS sequence"/>
</dbReference>
<dbReference type="EMBL" id="JACHMU010000001">
    <property type="protein sequence ID" value="MBB5742835.1"/>
    <property type="molecule type" value="Genomic_DNA"/>
</dbReference>
<accession>A0A7W9CC24</accession>
<dbReference type="RefSeq" id="WP_194398763.1">
    <property type="nucleotide sequence ID" value="NZ_JADIJB010000001.1"/>
</dbReference>
<reference evidence="1 2" key="1">
    <citation type="submission" date="2020-08" db="EMBL/GenBank/DDBJ databases">
        <title>Sequencing the genomes of 1000 actinobacteria strains.</title>
        <authorList>
            <person name="Klenk H.-P."/>
        </authorList>
    </citation>
    <scope>NUCLEOTIDE SEQUENCE [LARGE SCALE GENOMIC DNA]</scope>
    <source>
        <strain evidence="1 2">DSM 24823</strain>
    </source>
</reference>